<dbReference type="SUPFAM" id="SSF51905">
    <property type="entry name" value="FAD/NAD(P)-binding domain"/>
    <property type="match status" value="1"/>
</dbReference>
<dbReference type="AlphaFoldDB" id="A0A0D9W4X6"/>
<dbReference type="EnsemblPlants" id="LPERR04G09330.1">
    <property type="protein sequence ID" value="LPERR04G09330.1"/>
    <property type="gene ID" value="LPERR04G09330"/>
</dbReference>
<dbReference type="Pfam" id="PF01494">
    <property type="entry name" value="FAD_binding_3"/>
    <property type="match status" value="1"/>
</dbReference>
<dbReference type="GO" id="GO:0004497">
    <property type="term" value="F:monooxygenase activity"/>
    <property type="evidence" value="ECO:0007669"/>
    <property type="project" value="UniProtKB-KW"/>
</dbReference>
<dbReference type="InterPro" id="IPR002938">
    <property type="entry name" value="FAD-bd"/>
</dbReference>
<dbReference type="PANTHER" id="PTHR45934:SF1">
    <property type="entry name" value="OS04G0423100 PROTEIN"/>
    <property type="match status" value="1"/>
</dbReference>
<organism evidence="5 6">
    <name type="scientific">Leersia perrieri</name>
    <dbReference type="NCBI Taxonomy" id="77586"/>
    <lineage>
        <taxon>Eukaryota</taxon>
        <taxon>Viridiplantae</taxon>
        <taxon>Streptophyta</taxon>
        <taxon>Embryophyta</taxon>
        <taxon>Tracheophyta</taxon>
        <taxon>Spermatophyta</taxon>
        <taxon>Magnoliopsida</taxon>
        <taxon>Liliopsida</taxon>
        <taxon>Poales</taxon>
        <taxon>Poaceae</taxon>
        <taxon>BOP clade</taxon>
        <taxon>Oryzoideae</taxon>
        <taxon>Oryzeae</taxon>
        <taxon>Oryzinae</taxon>
        <taxon>Leersia</taxon>
    </lineage>
</organism>
<dbReference type="eggNOG" id="KOG2614">
    <property type="taxonomic scope" value="Eukaryota"/>
</dbReference>
<accession>A0A0D9W4X6</accession>
<dbReference type="Proteomes" id="UP000032180">
    <property type="component" value="Chromosome 4"/>
</dbReference>
<sequence length="447" mass="47548">MGGEKGVVDVEAVVVGAGIAGLATALALRRTGVARADGDGGGGVVVLERHAGLRATGAALTIFPNGWFALRALGVAHKLTSRYDSYQTSVVTNLESGSTQVFRFGGHKTRSGEAGLKVRPVHRKALLEAMAEELPPGTIRFNSKLTSISTEPAAAGDDDEELAVVRLEDGTAIRSKVLIGCDGVNSVVARWLGLSEPASSGRSCVRGLAVFPAAAGGGHGVKKELRQFLSHGIRAGMVPISDTDIYWFVVNNTIPAGKAKKEAGGDPEKIMREVTDNLGRHLPDEFLDVARHSDPDNLTWAPLLYRAPWAILTGRASRGPVTVAGDAFHPMTPDMAQGGCAALEDAVVLARALSRSRRAADGAAAYVAERRLRAAWIVAGAYLSGYVQQGSTDASPRGVRALAVKLFRDLIFYRFIFPFLADTMWFDCGHLEYSEAGKEEKKKSHVH</sequence>
<dbReference type="InterPro" id="IPR036188">
    <property type="entry name" value="FAD/NAD-bd_sf"/>
</dbReference>
<dbReference type="Gene3D" id="3.50.50.60">
    <property type="entry name" value="FAD/NAD(P)-binding domain"/>
    <property type="match status" value="1"/>
</dbReference>
<dbReference type="Gramene" id="LPERR04G09330.1">
    <property type="protein sequence ID" value="LPERR04G09330.1"/>
    <property type="gene ID" value="LPERR04G09330"/>
</dbReference>
<proteinExistence type="inferred from homology"/>
<evidence type="ECO:0000256" key="1">
    <source>
        <dbReference type="ARBA" id="ARBA00023002"/>
    </source>
</evidence>
<evidence type="ECO:0000256" key="3">
    <source>
        <dbReference type="ARBA" id="ARBA00024018"/>
    </source>
</evidence>
<evidence type="ECO:0000259" key="4">
    <source>
        <dbReference type="Pfam" id="PF01494"/>
    </source>
</evidence>
<evidence type="ECO:0000313" key="6">
    <source>
        <dbReference type="Proteomes" id="UP000032180"/>
    </source>
</evidence>
<reference evidence="5 6" key="1">
    <citation type="submission" date="2012-08" db="EMBL/GenBank/DDBJ databases">
        <title>Oryza genome evolution.</title>
        <authorList>
            <person name="Wing R.A."/>
        </authorList>
    </citation>
    <scope>NUCLEOTIDE SEQUENCE</scope>
</reference>
<dbReference type="HOGENOM" id="CLU_009665_10_2_1"/>
<name>A0A0D9W4X6_9ORYZ</name>
<dbReference type="InterPro" id="IPR044560">
    <property type="entry name" value="MOase"/>
</dbReference>
<dbReference type="STRING" id="77586.A0A0D9W4X6"/>
<dbReference type="PANTHER" id="PTHR45934">
    <property type="entry name" value="FAD/NAD(P)-BINDING OXIDOREDUCTASE FAMILY PROTEIN"/>
    <property type="match status" value="1"/>
</dbReference>
<evidence type="ECO:0000313" key="5">
    <source>
        <dbReference type="EnsemblPlants" id="LPERR04G09330.1"/>
    </source>
</evidence>
<feature type="domain" description="FAD-binding" evidence="4">
    <location>
        <begin position="9"/>
        <end position="378"/>
    </location>
</feature>
<keyword evidence="2" id="KW-0503">Monooxygenase</keyword>
<protein>
    <recommendedName>
        <fullName evidence="4">FAD-binding domain-containing protein</fullName>
    </recommendedName>
</protein>
<keyword evidence="1" id="KW-0560">Oxidoreductase</keyword>
<dbReference type="PRINTS" id="PR00420">
    <property type="entry name" value="RNGMNOXGNASE"/>
</dbReference>
<reference evidence="5" key="3">
    <citation type="submission" date="2015-04" db="UniProtKB">
        <authorList>
            <consortium name="EnsemblPlants"/>
        </authorList>
    </citation>
    <scope>IDENTIFICATION</scope>
</reference>
<comment type="similarity">
    <text evidence="3">Belongs to the 3-hydroxybenzoate 6-hydroxylase family.</text>
</comment>
<keyword evidence="6" id="KW-1185">Reference proteome</keyword>
<evidence type="ECO:0000256" key="2">
    <source>
        <dbReference type="ARBA" id="ARBA00023033"/>
    </source>
</evidence>
<reference evidence="6" key="2">
    <citation type="submission" date="2013-12" db="EMBL/GenBank/DDBJ databases">
        <authorList>
            <person name="Yu Y."/>
            <person name="Lee S."/>
            <person name="de Baynast K."/>
            <person name="Wissotski M."/>
            <person name="Liu L."/>
            <person name="Talag J."/>
            <person name="Goicoechea J."/>
            <person name="Angelova A."/>
            <person name="Jetty R."/>
            <person name="Kudrna D."/>
            <person name="Golser W."/>
            <person name="Rivera L."/>
            <person name="Zhang J."/>
            <person name="Wing R."/>
        </authorList>
    </citation>
    <scope>NUCLEOTIDE SEQUENCE</scope>
</reference>
<dbReference type="GO" id="GO:0071949">
    <property type="term" value="F:FAD binding"/>
    <property type="evidence" value="ECO:0007669"/>
    <property type="project" value="InterPro"/>
</dbReference>